<gene>
    <name evidence="2" type="ORF">H4281_32040</name>
</gene>
<dbReference type="InterPro" id="IPR021957">
    <property type="entry name" value="DUF3574"/>
</dbReference>
<feature type="chain" id="PRO_5031467608" evidence="1">
    <location>
        <begin position="27"/>
        <end position="141"/>
    </location>
</feature>
<reference evidence="2 3" key="1">
    <citation type="submission" date="2020-08" db="EMBL/GenBank/DDBJ databases">
        <title>Amycolatopsis sp. nov. DR6-1 isolated from Dendrobium heterocarpum.</title>
        <authorList>
            <person name="Tedsree N."/>
            <person name="Kuncharoen N."/>
            <person name="Likhitwitayawuid K."/>
            <person name="Tanasupawat S."/>
        </authorList>
    </citation>
    <scope>NUCLEOTIDE SEQUENCE [LARGE SCALE GENOMIC DNA]</scope>
    <source>
        <strain evidence="2 3">DR6-1</strain>
    </source>
</reference>
<proteinExistence type="predicted"/>
<organism evidence="2 3">
    <name type="scientific">Amycolatopsis dendrobii</name>
    <dbReference type="NCBI Taxonomy" id="2760662"/>
    <lineage>
        <taxon>Bacteria</taxon>
        <taxon>Bacillati</taxon>
        <taxon>Actinomycetota</taxon>
        <taxon>Actinomycetes</taxon>
        <taxon>Pseudonocardiales</taxon>
        <taxon>Pseudonocardiaceae</taxon>
        <taxon>Amycolatopsis</taxon>
    </lineage>
</organism>
<dbReference type="PROSITE" id="PS51318">
    <property type="entry name" value="TAT"/>
    <property type="match status" value="1"/>
</dbReference>
<dbReference type="Pfam" id="PF12098">
    <property type="entry name" value="DUF3574"/>
    <property type="match status" value="1"/>
</dbReference>
<name>A0A7W3W2R5_9PSEU</name>
<evidence type="ECO:0000313" key="2">
    <source>
        <dbReference type="EMBL" id="MBB1157801.1"/>
    </source>
</evidence>
<dbReference type="EMBL" id="JACGZW010000011">
    <property type="protein sequence ID" value="MBB1157801.1"/>
    <property type="molecule type" value="Genomic_DNA"/>
</dbReference>
<accession>A0A7W3W2R5</accession>
<protein>
    <submittedName>
        <fullName evidence="2">DUF3574 domain-containing protein</fullName>
    </submittedName>
</protein>
<dbReference type="RefSeq" id="WP_182894604.1">
    <property type="nucleotide sequence ID" value="NZ_JACGZW010000011.1"/>
</dbReference>
<keyword evidence="1" id="KW-0732">Signal</keyword>
<keyword evidence="3" id="KW-1185">Reference proteome</keyword>
<dbReference type="InterPro" id="IPR006311">
    <property type="entry name" value="TAT_signal"/>
</dbReference>
<feature type="signal peptide" evidence="1">
    <location>
        <begin position="1"/>
        <end position="26"/>
    </location>
</feature>
<comment type="caution">
    <text evidence="2">The sequence shown here is derived from an EMBL/GenBank/DDBJ whole genome shotgun (WGS) entry which is preliminary data.</text>
</comment>
<dbReference type="AlphaFoldDB" id="A0A7W3W2R5"/>
<evidence type="ECO:0000313" key="3">
    <source>
        <dbReference type="Proteomes" id="UP000526734"/>
    </source>
</evidence>
<dbReference type="Proteomes" id="UP000526734">
    <property type="component" value="Unassembled WGS sequence"/>
</dbReference>
<sequence length="141" mass="15503">MRFSRRFVLTTAAAMVLGGGVTAASAATTASPDSSLWKRTELYFGTAKPNGGEVTEKEFADFSAKDITPRFPDGFTQLEGTGQWRSGGGEVVREHSIVLVVLYPPTNQHANEDLEQIRTDYKHLFDQESVLRTDSTARVSF</sequence>
<evidence type="ECO:0000256" key="1">
    <source>
        <dbReference type="SAM" id="SignalP"/>
    </source>
</evidence>